<organism evidence="10 11">
    <name type="scientific">Oryzias latipes</name>
    <name type="common">Japanese rice fish</name>
    <name type="synonym">Japanese killifish</name>
    <dbReference type="NCBI Taxonomy" id="8090"/>
    <lineage>
        <taxon>Eukaryota</taxon>
        <taxon>Metazoa</taxon>
        <taxon>Chordata</taxon>
        <taxon>Craniata</taxon>
        <taxon>Vertebrata</taxon>
        <taxon>Euteleostomi</taxon>
        <taxon>Actinopterygii</taxon>
        <taxon>Neopterygii</taxon>
        <taxon>Teleostei</taxon>
        <taxon>Neoteleostei</taxon>
        <taxon>Acanthomorphata</taxon>
        <taxon>Ovalentaria</taxon>
        <taxon>Atherinomorphae</taxon>
        <taxon>Beloniformes</taxon>
        <taxon>Adrianichthyidae</taxon>
        <taxon>Oryziinae</taxon>
        <taxon>Oryzias</taxon>
    </lineage>
</organism>
<dbReference type="Gene3D" id="2.10.80.10">
    <property type="entry name" value="Lipase, subunit A"/>
    <property type="match status" value="1"/>
</dbReference>
<dbReference type="Pfam" id="PF04706">
    <property type="entry name" value="Dickkopf_N"/>
    <property type="match status" value="1"/>
</dbReference>
<proteinExistence type="inferred from homology"/>
<feature type="region of interest" description="Disordered" evidence="8">
    <location>
        <begin position="1"/>
        <end position="21"/>
    </location>
</feature>
<evidence type="ECO:0000256" key="4">
    <source>
        <dbReference type="ARBA" id="ARBA00022525"/>
    </source>
</evidence>
<dbReference type="Gene3D" id="2.60.40.10">
    <property type="entry name" value="Immunoglobulins"/>
    <property type="match status" value="1"/>
</dbReference>
<evidence type="ECO:0000256" key="7">
    <source>
        <dbReference type="ARBA" id="ARBA00023157"/>
    </source>
</evidence>
<evidence type="ECO:0000256" key="8">
    <source>
        <dbReference type="SAM" id="MobiDB-lite"/>
    </source>
</evidence>
<dbReference type="AlphaFoldDB" id="A0A3P9JYV6"/>
<dbReference type="InterPro" id="IPR006796">
    <property type="entry name" value="Dickkopf_N"/>
</dbReference>
<dbReference type="Pfam" id="PF21479">
    <property type="entry name" value="DIKK1-2-4_C-subdom2"/>
    <property type="match status" value="1"/>
</dbReference>
<dbReference type="GO" id="GO:0005576">
    <property type="term" value="C:extracellular region"/>
    <property type="evidence" value="ECO:0007669"/>
    <property type="project" value="UniProtKB-SubCell"/>
</dbReference>
<sequence length="256" mass="28511">MEGHDLTLSCQSQTPPSKPSAAFYKDGSLIRTEPTGHMTLQHVSRSDEGLYKCHISAHGESPSSWISVSGEELHCHLTMDFLHALHQCMSDLECSEGSYCHLPAKGPAHSRCRTCRRSSKRCLRDGMCCHDNHCIHSKVASFNHLVFCRDDDVLISCFLVIFCQTFERPAKVELLQVSVGDPCLRSSDCSGGLCCARHFWTRICKPLLREGQVCTRQRQKGHAGLELFQRCSCGLPVQRGSAICSASTSRLRFLLP</sequence>
<keyword evidence="4" id="KW-0964">Secreted</keyword>
<reference evidence="10 11" key="2">
    <citation type="submission" date="2017-04" db="EMBL/GenBank/DDBJ databases">
        <title>CpG methylation of centromeres and impact of large insertions on vertebrate speciation.</title>
        <authorList>
            <person name="Ichikawa K."/>
            <person name="Yoshimura J."/>
            <person name="Morishita S."/>
        </authorList>
    </citation>
    <scope>NUCLEOTIDE SEQUENCE</scope>
    <source>
        <strain evidence="10 11">HNI</strain>
    </source>
</reference>
<dbReference type="InterPro" id="IPR013783">
    <property type="entry name" value="Ig-like_fold"/>
</dbReference>
<dbReference type="Ensembl" id="ENSORLT00020013157.1">
    <property type="protein sequence ID" value="ENSORLP00020001355.1"/>
    <property type="gene ID" value="ENSORLG00020002067.1"/>
</dbReference>
<dbReference type="InterPro" id="IPR036179">
    <property type="entry name" value="Ig-like_dom_sf"/>
</dbReference>
<evidence type="ECO:0000256" key="3">
    <source>
        <dbReference type="ARBA" id="ARBA00022473"/>
    </source>
</evidence>
<reference evidence="10" key="4">
    <citation type="submission" date="2025-09" db="UniProtKB">
        <authorList>
            <consortium name="Ensembl"/>
        </authorList>
    </citation>
    <scope>IDENTIFICATION</scope>
    <source>
        <strain evidence="10">HNI</strain>
    </source>
</reference>
<comment type="similarity">
    <text evidence="2">Belongs to the dickkopf family.</text>
</comment>
<evidence type="ECO:0000313" key="11">
    <source>
        <dbReference type="Proteomes" id="UP000265180"/>
    </source>
</evidence>
<dbReference type="Pfam" id="PF21481">
    <property type="entry name" value="DIKK1-2-4_C-subdom1"/>
    <property type="match status" value="1"/>
</dbReference>
<protein>
    <recommendedName>
        <fullName evidence="9">Ig-like domain-containing protein</fullName>
    </recommendedName>
</protein>
<dbReference type="InterPro" id="IPR048500">
    <property type="entry name" value="DIKK1/2/4_C-subdom1"/>
</dbReference>
<dbReference type="Pfam" id="PF13895">
    <property type="entry name" value="Ig_2"/>
    <property type="match status" value="1"/>
</dbReference>
<dbReference type="PANTHER" id="PTHR12113">
    <property type="entry name" value="DICKKOPF3-LIKE 3"/>
    <property type="match status" value="1"/>
</dbReference>
<dbReference type="SUPFAM" id="SSF48726">
    <property type="entry name" value="Immunoglobulin"/>
    <property type="match status" value="1"/>
</dbReference>
<accession>A0A3P9JYV6</accession>
<dbReference type="Proteomes" id="UP000265180">
    <property type="component" value="Chromosome 18"/>
</dbReference>
<reference key="1">
    <citation type="journal article" date="2007" name="Nature">
        <title>The medaka draft genome and insights into vertebrate genome evolution.</title>
        <authorList>
            <person name="Kasahara M."/>
            <person name="Naruse K."/>
            <person name="Sasaki S."/>
            <person name="Nakatani Y."/>
            <person name="Qu W."/>
            <person name="Ahsan B."/>
            <person name="Yamada T."/>
            <person name="Nagayasu Y."/>
            <person name="Doi K."/>
            <person name="Kasai Y."/>
            <person name="Jindo T."/>
            <person name="Kobayashi D."/>
            <person name="Shimada A."/>
            <person name="Toyoda A."/>
            <person name="Kuroki Y."/>
            <person name="Fujiyama A."/>
            <person name="Sasaki T."/>
            <person name="Shimizu A."/>
            <person name="Asakawa S."/>
            <person name="Shimizu N."/>
            <person name="Hashimoto S."/>
            <person name="Yang J."/>
            <person name="Lee Y."/>
            <person name="Matsushima K."/>
            <person name="Sugano S."/>
            <person name="Sakaizumi M."/>
            <person name="Narita T."/>
            <person name="Ohishi K."/>
            <person name="Haga S."/>
            <person name="Ohta F."/>
            <person name="Nomoto H."/>
            <person name="Nogata K."/>
            <person name="Morishita T."/>
            <person name="Endo T."/>
            <person name="Shin-I T."/>
            <person name="Takeda H."/>
            <person name="Morishita S."/>
            <person name="Kohara Y."/>
        </authorList>
    </citation>
    <scope>NUCLEOTIDE SEQUENCE [LARGE SCALE GENOMIC DNA]</scope>
    <source>
        <strain>Hd-rR</strain>
    </source>
</reference>
<keyword evidence="5" id="KW-0879">Wnt signaling pathway</keyword>
<evidence type="ECO:0000256" key="1">
    <source>
        <dbReference type="ARBA" id="ARBA00004613"/>
    </source>
</evidence>
<dbReference type="InterPro" id="IPR048499">
    <property type="entry name" value="DIKK1/2/4_C-subdom2"/>
</dbReference>
<evidence type="ECO:0000256" key="5">
    <source>
        <dbReference type="ARBA" id="ARBA00022687"/>
    </source>
</evidence>
<feature type="domain" description="Ig-like" evidence="9">
    <location>
        <begin position="1"/>
        <end position="69"/>
    </location>
</feature>
<keyword evidence="7" id="KW-1015">Disulfide bond</keyword>
<keyword evidence="6" id="KW-0732">Signal</keyword>
<dbReference type="PANTHER" id="PTHR12113:SF12">
    <property type="entry name" value="DICKKOPF-RELATED PROTEIN 2"/>
    <property type="match status" value="1"/>
</dbReference>
<evidence type="ECO:0000259" key="9">
    <source>
        <dbReference type="PROSITE" id="PS50835"/>
    </source>
</evidence>
<dbReference type="GO" id="GO:0016055">
    <property type="term" value="P:Wnt signaling pathway"/>
    <property type="evidence" value="ECO:0007669"/>
    <property type="project" value="UniProtKB-KW"/>
</dbReference>
<dbReference type="InterPro" id="IPR007110">
    <property type="entry name" value="Ig-like_dom"/>
</dbReference>
<dbReference type="InterPro" id="IPR039863">
    <property type="entry name" value="DKK1-4"/>
</dbReference>
<comment type="subcellular location">
    <subcellularLocation>
        <location evidence="1">Secreted</location>
    </subcellularLocation>
</comment>
<evidence type="ECO:0000256" key="6">
    <source>
        <dbReference type="ARBA" id="ARBA00022729"/>
    </source>
</evidence>
<keyword evidence="3" id="KW-0217">Developmental protein</keyword>
<name>A0A3P9JYV6_ORYLA</name>
<dbReference type="GO" id="GO:0030178">
    <property type="term" value="P:negative regulation of Wnt signaling pathway"/>
    <property type="evidence" value="ECO:0007669"/>
    <property type="project" value="InterPro"/>
</dbReference>
<evidence type="ECO:0000256" key="2">
    <source>
        <dbReference type="ARBA" id="ARBA00010842"/>
    </source>
</evidence>
<dbReference type="PROSITE" id="PS50835">
    <property type="entry name" value="IG_LIKE"/>
    <property type="match status" value="1"/>
</dbReference>
<reference evidence="10" key="3">
    <citation type="submission" date="2025-08" db="UniProtKB">
        <authorList>
            <consortium name="Ensembl"/>
        </authorList>
    </citation>
    <scope>IDENTIFICATION</scope>
    <source>
        <strain evidence="10">HNI</strain>
    </source>
</reference>
<evidence type="ECO:0000313" key="10">
    <source>
        <dbReference type="Ensembl" id="ENSORLP00020001355.1"/>
    </source>
</evidence>